<name>A0AA37JD33_9FIRM</name>
<dbReference type="SUPFAM" id="SSF51161">
    <property type="entry name" value="Trimeric LpxA-like enzymes"/>
    <property type="match status" value="1"/>
</dbReference>
<dbReference type="PANTHER" id="PTHR43300">
    <property type="entry name" value="ACETYLTRANSFERASE"/>
    <property type="match status" value="1"/>
</dbReference>
<dbReference type="InterPro" id="IPR041561">
    <property type="entry name" value="PglD_N"/>
</dbReference>
<dbReference type="InterPro" id="IPR001451">
    <property type="entry name" value="Hexapep"/>
</dbReference>
<dbReference type="InterPro" id="IPR020019">
    <property type="entry name" value="AcTrfase_PglD-like"/>
</dbReference>
<evidence type="ECO:0000256" key="2">
    <source>
        <dbReference type="ARBA" id="ARBA00022737"/>
    </source>
</evidence>
<dbReference type="Gene3D" id="3.40.50.20">
    <property type="match status" value="1"/>
</dbReference>
<feature type="binding site" evidence="4">
    <location>
        <position position="142"/>
    </location>
    <ligand>
        <name>acetyl-CoA</name>
        <dbReference type="ChEBI" id="CHEBI:57288"/>
    </ligand>
</feature>
<sequence>MNENVIVIGAGGHGKVIADIIKKSGDMVSGFLDDNPSLSDTFMGYPILGSTDVFEDFKKCQFVIAIGDAVIREKITEKLDGVKWYTAIHPSSVISDIGVSIGEGTVIMANVVINTGTIIGKHCIINSGAIIEHDNKIDDFVHVSVGAKLAGTVTIGKGTWIGIGVSVSNNISICADCIVGAGGVVIRNIEKAGTYVGVPVERSDMKEKFRGGGENNLINIISYIPSGLHVSKYTANGRNVA</sequence>
<feature type="binding site" evidence="4">
    <location>
        <position position="163"/>
    </location>
    <ligand>
        <name>acetyl-CoA</name>
        <dbReference type="ChEBI" id="CHEBI:57288"/>
    </ligand>
</feature>
<accession>A0AA37JD33</accession>
<dbReference type="PROSITE" id="PS00101">
    <property type="entry name" value="HEXAPEP_TRANSFERASES"/>
    <property type="match status" value="1"/>
</dbReference>
<evidence type="ECO:0000256" key="1">
    <source>
        <dbReference type="ARBA" id="ARBA00022679"/>
    </source>
</evidence>
<feature type="binding site" evidence="4">
    <location>
        <position position="67"/>
    </location>
    <ligand>
        <name>substrate</name>
    </ligand>
</feature>
<comment type="caution">
    <text evidence="6">The sequence shown here is derived from an EMBL/GenBank/DDBJ whole genome shotgun (WGS) entry which is preliminary data.</text>
</comment>
<protein>
    <submittedName>
        <fullName evidence="6">Acetyltransferase</fullName>
    </submittedName>
</protein>
<evidence type="ECO:0000256" key="3">
    <source>
        <dbReference type="PIRSR" id="PIRSR620019-1"/>
    </source>
</evidence>
<dbReference type="AlphaFoldDB" id="A0AA37JD33"/>
<keyword evidence="1" id="KW-0808">Transferase</keyword>
<dbReference type="GO" id="GO:0016740">
    <property type="term" value="F:transferase activity"/>
    <property type="evidence" value="ECO:0007669"/>
    <property type="project" value="UniProtKB-KW"/>
</dbReference>
<keyword evidence="2" id="KW-0677">Repeat</keyword>
<evidence type="ECO:0000256" key="4">
    <source>
        <dbReference type="PIRSR" id="PIRSR620019-2"/>
    </source>
</evidence>
<dbReference type="Gene3D" id="2.160.10.10">
    <property type="entry name" value="Hexapeptide repeat proteins"/>
    <property type="match status" value="1"/>
</dbReference>
<feature type="active site" description="Proton acceptor" evidence="3">
    <location>
        <position position="133"/>
    </location>
</feature>
<dbReference type="EMBL" id="BQNJ01000001">
    <property type="protein sequence ID" value="GKG98888.1"/>
    <property type="molecule type" value="Genomic_DNA"/>
</dbReference>
<evidence type="ECO:0000313" key="7">
    <source>
        <dbReference type="Proteomes" id="UP001055091"/>
    </source>
</evidence>
<feature type="site" description="Increases basicity of active site His" evidence="3">
    <location>
        <position position="134"/>
    </location>
</feature>
<dbReference type="InterPro" id="IPR011004">
    <property type="entry name" value="Trimer_LpxA-like_sf"/>
</dbReference>
<dbReference type="CDD" id="cd03360">
    <property type="entry name" value="LbH_AT_putative"/>
    <property type="match status" value="1"/>
</dbReference>
<reference evidence="6" key="1">
    <citation type="submission" date="2022-01" db="EMBL/GenBank/DDBJ databases">
        <title>Novel bile acid biosynthetic pathways are enriched in the microbiome of centenarians.</title>
        <authorList>
            <person name="Sato Y."/>
            <person name="Atarashi K."/>
            <person name="Plichta R.D."/>
            <person name="Arai Y."/>
            <person name="Sasajima S."/>
            <person name="Kearney M.S."/>
            <person name="Suda W."/>
            <person name="Takeshita K."/>
            <person name="Sasaki T."/>
            <person name="Okamoto S."/>
            <person name="Skelly N.A."/>
            <person name="Okamura Y."/>
            <person name="Vlamakis H."/>
            <person name="Li Y."/>
            <person name="Tanoue T."/>
            <person name="Takei H."/>
            <person name="Nittono H."/>
            <person name="Narushima S."/>
            <person name="Irie J."/>
            <person name="Itoh H."/>
            <person name="Moriya K."/>
            <person name="Sugiura Y."/>
            <person name="Suematsu M."/>
            <person name="Moritoki N."/>
            <person name="Shibata S."/>
            <person name="Littman R.D."/>
            <person name="Fischbach A.M."/>
            <person name="Uwamino Y."/>
            <person name="Inoue T."/>
            <person name="Honda A."/>
            <person name="Hattori M."/>
            <person name="Murai T."/>
            <person name="Xavier J.R."/>
            <person name="Hirose N."/>
            <person name="Honda K."/>
        </authorList>
    </citation>
    <scope>NUCLEOTIDE SEQUENCE</scope>
    <source>
        <strain evidence="6">CE91-St55</strain>
    </source>
</reference>
<dbReference type="InterPro" id="IPR050179">
    <property type="entry name" value="Trans_hexapeptide_repeat"/>
</dbReference>
<evidence type="ECO:0000313" key="6">
    <source>
        <dbReference type="EMBL" id="GKG98888.1"/>
    </source>
</evidence>
<feature type="domain" description="PglD N-terminal" evidence="5">
    <location>
        <begin position="4"/>
        <end position="79"/>
    </location>
</feature>
<dbReference type="NCBIfam" id="TIGR03570">
    <property type="entry name" value="NeuD_NnaD"/>
    <property type="match status" value="1"/>
</dbReference>
<dbReference type="InterPro" id="IPR018357">
    <property type="entry name" value="Hexapep_transf_CS"/>
</dbReference>
<organism evidence="6 7">
    <name type="scientific">Hungatella hathewayi</name>
    <dbReference type="NCBI Taxonomy" id="154046"/>
    <lineage>
        <taxon>Bacteria</taxon>
        <taxon>Bacillati</taxon>
        <taxon>Bacillota</taxon>
        <taxon>Clostridia</taxon>
        <taxon>Lachnospirales</taxon>
        <taxon>Lachnospiraceae</taxon>
        <taxon>Hungatella</taxon>
    </lineage>
</organism>
<dbReference type="RefSeq" id="WP_244052370.1">
    <property type="nucleotide sequence ID" value="NZ_BQNJ01000001.1"/>
</dbReference>
<evidence type="ECO:0000259" key="5">
    <source>
        <dbReference type="Pfam" id="PF17836"/>
    </source>
</evidence>
<dbReference type="PANTHER" id="PTHR43300:SF7">
    <property type="entry name" value="UDP-N-ACETYLBACILLOSAMINE N-ACETYLTRANSFERASE"/>
    <property type="match status" value="1"/>
</dbReference>
<gene>
    <name evidence="6" type="primary">wecD_1</name>
    <name evidence="6" type="ORF">CE91St55_08700</name>
</gene>
<dbReference type="Proteomes" id="UP001055091">
    <property type="component" value="Unassembled WGS sequence"/>
</dbReference>
<dbReference type="Pfam" id="PF17836">
    <property type="entry name" value="PglD_N"/>
    <property type="match status" value="1"/>
</dbReference>
<dbReference type="Pfam" id="PF00132">
    <property type="entry name" value="Hexapep"/>
    <property type="match status" value="1"/>
</dbReference>
<proteinExistence type="predicted"/>